<dbReference type="AlphaFoldDB" id="A0A1H7MWY2"/>
<gene>
    <name evidence="1" type="ORF">SAMN04487910_1873</name>
</gene>
<accession>A0A1H7MWY2</accession>
<reference evidence="1 2" key="1">
    <citation type="submission" date="2016-10" db="EMBL/GenBank/DDBJ databases">
        <authorList>
            <person name="de Groot N.N."/>
        </authorList>
    </citation>
    <scope>NUCLEOTIDE SEQUENCE [LARGE SCALE GENOMIC DNA]</scope>
    <source>
        <strain evidence="1 2">DSM 25232</strain>
    </source>
</reference>
<dbReference type="OrthoDB" id="192739at2"/>
<dbReference type="RefSeq" id="WP_091407733.1">
    <property type="nucleotide sequence ID" value="NZ_FOAB01000003.1"/>
</dbReference>
<keyword evidence="2" id="KW-1185">Reference proteome</keyword>
<protein>
    <submittedName>
        <fullName evidence="1">Uncharacterized protein</fullName>
    </submittedName>
</protein>
<dbReference type="EMBL" id="FOAB01000003">
    <property type="protein sequence ID" value="SEL15205.1"/>
    <property type="molecule type" value="Genomic_DNA"/>
</dbReference>
<sequence>MNYNIINLAIIFILSPKLLSAHESKLVIFENLINKEWKAEGKWGDGTIFKQETIFKFDLDNTIIIAKSKGFIDKKQTKYGSRNHGIRKFDAKTKTIKFWEFDIFGNLTEGTVIINGKNILYQYQYGDSMVTDMWEYVDDNTYNFKIGNYVDGIWKQIYLETQFRAEKIKKK</sequence>
<evidence type="ECO:0000313" key="1">
    <source>
        <dbReference type="EMBL" id="SEL15205.1"/>
    </source>
</evidence>
<evidence type="ECO:0000313" key="2">
    <source>
        <dbReference type="Proteomes" id="UP000198521"/>
    </source>
</evidence>
<organism evidence="1 2">
    <name type="scientific">Aquimarina amphilecti</name>
    <dbReference type="NCBI Taxonomy" id="1038014"/>
    <lineage>
        <taxon>Bacteria</taxon>
        <taxon>Pseudomonadati</taxon>
        <taxon>Bacteroidota</taxon>
        <taxon>Flavobacteriia</taxon>
        <taxon>Flavobacteriales</taxon>
        <taxon>Flavobacteriaceae</taxon>
        <taxon>Aquimarina</taxon>
    </lineage>
</organism>
<proteinExistence type="predicted"/>
<dbReference type="STRING" id="1038014.SAMN04487910_1873"/>
<name>A0A1H7MWY2_AQUAM</name>
<dbReference type="Proteomes" id="UP000198521">
    <property type="component" value="Unassembled WGS sequence"/>
</dbReference>